<feature type="region of interest" description="Disordered" evidence="2">
    <location>
        <begin position="1"/>
        <end position="20"/>
    </location>
</feature>
<dbReference type="InterPro" id="IPR000195">
    <property type="entry name" value="Rab-GAP-TBC_dom"/>
</dbReference>
<keyword evidence="3" id="KW-0472">Membrane</keyword>
<dbReference type="GO" id="GO:0005789">
    <property type="term" value="C:endoplasmic reticulum membrane"/>
    <property type="evidence" value="ECO:0007669"/>
    <property type="project" value="TreeGrafter"/>
</dbReference>
<dbReference type="RefSeq" id="XP_028491129.1">
    <property type="nucleotide sequence ID" value="XM_028636792.1"/>
</dbReference>
<reference evidence="5 6" key="1">
    <citation type="submission" date="2018-10" db="EMBL/GenBank/DDBJ databases">
        <title>Genome sequence of Verticillium nonalfalfae VnAa140.</title>
        <authorList>
            <person name="Stajich J.E."/>
            <person name="Kasson M.T."/>
        </authorList>
    </citation>
    <scope>NUCLEOTIDE SEQUENCE [LARGE SCALE GENOMIC DNA]</scope>
    <source>
        <strain evidence="5 6">VnAa140</strain>
    </source>
</reference>
<dbReference type="STRING" id="1051616.A0A3M9XY71"/>
<feature type="transmembrane region" description="Helical" evidence="3">
    <location>
        <begin position="363"/>
        <end position="384"/>
    </location>
</feature>
<protein>
    <recommendedName>
        <fullName evidence="4">Rab-GAP TBC domain-containing protein</fullName>
    </recommendedName>
</protein>
<dbReference type="EMBL" id="RBVV01000164">
    <property type="protein sequence ID" value="RNJ52971.1"/>
    <property type="molecule type" value="Genomic_DNA"/>
</dbReference>
<organism evidence="5 6">
    <name type="scientific">Verticillium nonalfalfae</name>
    <dbReference type="NCBI Taxonomy" id="1051616"/>
    <lineage>
        <taxon>Eukaryota</taxon>
        <taxon>Fungi</taxon>
        <taxon>Dikarya</taxon>
        <taxon>Ascomycota</taxon>
        <taxon>Pezizomycotina</taxon>
        <taxon>Sordariomycetes</taxon>
        <taxon>Hypocreomycetidae</taxon>
        <taxon>Glomerellales</taxon>
        <taxon>Plectosphaerellaceae</taxon>
        <taxon>Verticillium</taxon>
    </lineage>
</organism>
<dbReference type="SMART" id="SM00164">
    <property type="entry name" value="TBC"/>
    <property type="match status" value="1"/>
</dbReference>
<feature type="domain" description="Rab-GAP TBC" evidence="4">
    <location>
        <begin position="50"/>
        <end position="242"/>
    </location>
</feature>
<dbReference type="GO" id="GO:0006888">
    <property type="term" value="P:endoplasmic reticulum to Golgi vesicle-mediated transport"/>
    <property type="evidence" value="ECO:0007669"/>
    <property type="project" value="TreeGrafter"/>
</dbReference>
<dbReference type="PROSITE" id="PS50086">
    <property type="entry name" value="TBC_RABGAP"/>
    <property type="match status" value="1"/>
</dbReference>
<feature type="compositionally biased region" description="Polar residues" evidence="2">
    <location>
        <begin position="1"/>
        <end position="10"/>
    </location>
</feature>
<keyword evidence="3" id="KW-0812">Transmembrane</keyword>
<keyword evidence="6" id="KW-1185">Reference proteome</keyword>
<dbReference type="GO" id="GO:0005096">
    <property type="term" value="F:GTPase activator activity"/>
    <property type="evidence" value="ECO:0007669"/>
    <property type="project" value="UniProtKB-KW"/>
</dbReference>
<evidence type="ECO:0000259" key="4">
    <source>
        <dbReference type="PROSITE" id="PS50086"/>
    </source>
</evidence>
<dbReference type="PANTHER" id="PTHR20913:SF7">
    <property type="entry name" value="RE60063P"/>
    <property type="match status" value="1"/>
</dbReference>
<dbReference type="AlphaFoldDB" id="A0A3M9XY71"/>
<dbReference type="SUPFAM" id="SSF47923">
    <property type="entry name" value="Ypt/Rab-GAP domain of gyp1p"/>
    <property type="match status" value="2"/>
</dbReference>
<name>A0A3M9XY71_9PEZI</name>
<dbReference type="Proteomes" id="UP000267145">
    <property type="component" value="Unassembled WGS sequence"/>
</dbReference>
<dbReference type="GeneID" id="39606279"/>
<keyword evidence="3" id="KW-1133">Transmembrane helix</keyword>
<keyword evidence="1" id="KW-0343">GTPase activation</keyword>
<sequence length="414" mass="46739">MISTNGQVSEPVNDDGRNNVTSQKARDILEACKWRNTAALQALAATDCGFMTDDLRRQAWPVLLGVPFEKDDLDDTEKPQTGGDWKELPRHRDEDQVQLDVNRSFIYYPNNQTEAELDRRKRELSDLITEVLRRYPYLCYFQGYHDICQVFLLVLSAPLRAPSLARLSALRIRDFMLTSLDPTVDQLRLIPDILAAADPSLKHYLAGTEPFYALAGTLTMYAHDIQAYGDIARLFDVLLAREPVFSVYMFASIVLSRRDELLELAQDPDNDPALLHLALSKVPQHMDLERLIADTSALFAAHPPRSLPAWRRRISEASCPKTARDLDACTRQTMQDGEALFHRQLEELRAAERRKKILATLWAYRRGAGAVGVAVLVGLAAFYLRRATAGSGPLGVIGTFVTRWTNGTTWTYKF</sequence>
<evidence type="ECO:0000256" key="1">
    <source>
        <dbReference type="ARBA" id="ARBA00022468"/>
    </source>
</evidence>
<dbReference type="InterPro" id="IPR035969">
    <property type="entry name" value="Rab-GAP_TBC_sf"/>
</dbReference>
<dbReference type="InterPro" id="IPR045913">
    <property type="entry name" value="TBC20/Gyp8-like"/>
</dbReference>
<comment type="caution">
    <text evidence="5">The sequence shown here is derived from an EMBL/GenBank/DDBJ whole genome shotgun (WGS) entry which is preliminary data.</text>
</comment>
<dbReference type="Gene3D" id="1.10.8.1310">
    <property type="match status" value="1"/>
</dbReference>
<evidence type="ECO:0000256" key="2">
    <source>
        <dbReference type="SAM" id="MobiDB-lite"/>
    </source>
</evidence>
<dbReference type="Gene3D" id="1.10.472.80">
    <property type="entry name" value="Ypt/Rab-GAP domain of gyp1p, domain 3"/>
    <property type="match status" value="1"/>
</dbReference>
<dbReference type="FunFam" id="1.10.472.80:FF:000060">
    <property type="entry name" value="TBC domain protein, putative"/>
    <property type="match status" value="1"/>
</dbReference>
<evidence type="ECO:0000313" key="6">
    <source>
        <dbReference type="Proteomes" id="UP000267145"/>
    </source>
</evidence>
<dbReference type="PANTHER" id="PTHR20913">
    <property type="entry name" value="TBC1 DOMAIN FAMILY MEMBER 20/GTPASE"/>
    <property type="match status" value="1"/>
</dbReference>
<evidence type="ECO:0000256" key="3">
    <source>
        <dbReference type="SAM" id="Phobius"/>
    </source>
</evidence>
<proteinExistence type="predicted"/>
<gene>
    <name evidence="5" type="ORF">D7B24_002590</name>
</gene>
<dbReference type="Pfam" id="PF00566">
    <property type="entry name" value="RabGAP-TBC"/>
    <property type="match status" value="1"/>
</dbReference>
<accession>A0A3M9XY71</accession>
<evidence type="ECO:0000313" key="5">
    <source>
        <dbReference type="EMBL" id="RNJ52971.1"/>
    </source>
</evidence>